<proteinExistence type="predicted"/>
<protein>
    <submittedName>
        <fullName evidence="1">Uncharacterized protein</fullName>
    </submittedName>
</protein>
<gene>
    <name evidence="1" type="ORF">GCM10012287_40830</name>
</gene>
<evidence type="ECO:0000313" key="2">
    <source>
        <dbReference type="Proteomes" id="UP000631535"/>
    </source>
</evidence>
<evidence type="ECO:0000313" key="1">
    <source>
        <dbReference type="EMBL" id="GGO53657.1"/>
    </source>
</evidence>
<dbReference type="Proteomes" id="UP000631535">
    <property type="component" value="Unassembled WGS sequence"/>
</dbReference>
<keyword evidence="2" id="KW-1185">Reference proteome</keyword>
<dbReference type="EMBL" id="BMMP01000013">
    <property type="protein sequence ID" value="GGO53657.1"/>
    <property type="molecule type" value="Genomic_DNA"/>
</dbReference>
<name>A0ABQ2MP18_9ACTN</name>
<sequence length="273" mass="30674">MTRAEKSRRAIRLPPRMVSSPAKSGAVLERLRAVGWRDDSEAFDHANSRALLMREYLRRAALWAQAYGAEGVWPFFDIAEHVDSSVETPAEVAAELEELMSGLAPASLKASCRAAVRWAALRDAHREPPSGLPDPYEPLLLFYERGGGWFLEEYLDLNGVMIRLGNVQSNASATPFLVSTPTTLDALDAEGEITYYAKVSDGYPRRKPRGIVRRRVEEDQTHDDAFTRNLRWEPTEYLRLYDLGHNDVDHVEITEIEAAEFIESVTKRLTGGA</sequence>
<reference evidence="2" key="1">
    <citation type="journal article" date="2019" name="Int. J. Syst. Evol. Microbiol.">
        <title>The Global Catalogue of Microorganisms (GCM) 10K type strain sequencing project: providing services to taxonomists for standard genome sequencing and annotation.</title>
        <authorList>
            <consortium name="The Broad Institute Genomics Platform"/>
            <consortium name="The Broad Institute Genome Sequencing Center for Infectious Disease"/>
            <person name="Wu L."/>
            <person name="Ma J."/>
        </authorList>
    </citation>
    <scope>NUCLEOTIDE SEQUENCE [LARGE SCALE GENOMIC DNA]</scope>
    <source>
        <strain evidence="2">CGMCC 4.7178</strain>
    </source>
</reference>
<accession>A0ABQ2MP18</accession>
<comment type="caution">
    <text evidence="1">The sequence shown here is derived from an EMBL/GenBank/DDBJ whole genome shotgun (WGS) entry which is preliminary data.</text>
</comment>
<organism evidence="1 2">
    <name type="scientific">Streptomyces daqingensis</name>
    <dbReference type="NCBI Taxonomy" id="1472640"/>
    <lineage>
        <taxon>Bacteria</taxon>
        <taxon>Bacillati</taxon>
        <taxon>Actinomycetota</taxon>
        <taxon>Actinomycetes</taxon>
        <taxon>Kitasatosporales</taxon>
        <taxon>Streptomycetaceae</taxon>
        <taxon>Streptomyces</taxon>
    </lineage>
</organism>